<comment type="similarity">
    <text evidence="1">Belongs to the peptidase C56 family.</text>
</comment>
<reference evidence="5" key="1">
    <citation type="submission" date="2018-02" db="EMBL/GenBank/DDBJ databases">
        <authorList>
            <person name="Cohen D.B."/>
            <person name="Kent A.D."/>
        </authorList>
    </citation>
    <scope>NUCLEOTIDE SEQUENCE</scope>
</reference>
<evidence type="ECO:0000259" key="4">
    <source>
        <dbReference type="Pfam" id="PF01965"/>
    </source>
</evidence>
<dbReference type="FunFam" id="3.40.50.880:FF:000015">
    <property type="entry name" value="Protein DJ-1 homolog C"/>
    <property type="match status" value="2"/>
</dbReference>
<feature type="domain" description="DJ-1/PfpI" evidence="4">
    <location>
        <begin position="74"/>
        <end position="238"/>
    </location>
</feature>
<dbReference type="NCBIfam" id="TIGR01383">
    <property type="entry name" value="not_thiJ"/>
    <property type="match status" value="2"/>
</dbReference>
<dbReference type="PANTHER" id="PTHR48094">
    <property type="entry name" value="PROTEIN/NUCLEIC ACID DEGLYCASE DJ-1-RELATED"/>
    <property type="match status" value="1"/>
</dbReference>
<organism evidence="5">
    <name type="scientific">Fagus sylvatica</name>
    <name type="common">Beechnut</name>
    <dbReference type="NCBI Taxonomy" id="28930"/>
    <lineage>
        <taxon>Eukaryota</taxon>
        <taxon>Viridiplantae</taxon>
        <taxon>Streptophyta</taxon>
        <taxon>Embryophyta</taxon>
        <taxon>Tracheophyta</taxon>
        <taxon>Spermatophyta</taxon>
        <taxon>Magnoliopsida</taxon>
        <taxon>eudicotyledons</taxon>
        <taxon>Gunneridae</taxon>
        <taxon>Pentapetalae</taxon>
        <taxon>rosids</taxon>
        <taxon>fabids</taxon>
        <taxon>Fagales</taxon>
        <taxon>Fagaceae</taxon>
        <taxon>Fagus</taxon>
    </lineage>
</organism>
<feature type="region of interest" description="Disordered" evidence="3">
    <location>
        <begin position="35"/>
        <end position="65"/>
    </location>
</feature>
<evidence type="ECO:0000256" key="1">
    <source>
        <dbReference type="ARBA" id="ARBA00008542"/>
    </source>
</evidence>
<dbReference type="InterPro" id="IPR006287">
    <property type="entry name" value="DJ-1"/>
</dbReference>
<evidence type="ECO:0000256" key="2">
    <source>
        <dbReference type="ARBA" id="ARBA00022737"/>
    </source>
</evidence>
<feature type="domain" description="DJ-1/PfpI" evidence="4">
    <location>
        <begin position="278"/>
        <end position="438"/>
    </location>
</feature>
<name>A0A2N9EZR1_FAGSY</name>
<gene>
    <name evidence="5" type="ORF">FSB_LOCUS8001</name>
</gene>
<keyword evidence="2" id="KW-0677">Repeat</keyword>
<dbReference type="InterPro" id="IPR029062">
    <property type="entry name" value="Class_I_gatase-like"/>
</dbReference>
<dbReference type="EMBL" id="OIVN01000434">
    <property type="protein sequence ID" value="SPC80119.1"/>
    <property type="molecule type" value="Genomic_DNA"/>
</dbReference>
<evidence type="ECO:0000256" key="3">
    <source>
        <dbReference type="SAM" id="MobiDB-lite"/>
    </source>
</evidence>
<dbReference type="CDD" id="cd03135">
    <property type="entry name" value="GATase1_DJ-1"/>
    <property type="match status" value="2"/>
</dbReference>
<accession>A0A2N9EZR1</accession>
<dbReference type="AlphaFoldDB" id="A0A2N9EZR1"/>
<dbReference type="InterPro" id="IPR002818">
    <property type="entry name" value="DJ-1/PfpI"/>
</dbReference>
<dbReference type="Pfam" id="PF01965">
    <property type="entry name" value="DJ-1_PfpI"/>
    <property type="match status" value="2"/>
</dbReference>
<feature type="compositionally biased region" description="Low complexity" evidence="3">
    <location>
        <begin position="44"/>
        <end position="65"/>
    </location>
</feature>
<dbReference type="SUPFAM" id="SSF52317">
    <property type="entry name" value="Class I glutamine amidotransferase-like"/>
    <property type="match status" value="2"/>
</dbReference>
<dbReference type="GO" id="GO:0005737">
    <property type="term" value="C:cytoplasm"/>
    <property type="evidence" value="ECO:0007669"/>
    <property type="project" value="UniProtKB-ARBA"/>
</dbReference>
<dbReference type="PANTHER" id="PTHR48094:SF7">
    <property type="entry name" value="PROTEIN DJ-1 HOMOLOG C"/>
    <property type="match status" value="1"/>
</dbReference>
<dbReference type="Gene3D" id="3.40.50.880">
    <property type="match status" value="2"/>
</dbReference>
<proteinExistence type="inferred from homology"/>
<evidence type="ECO:0000313" key="5">
    <source>
        <dbReference type="EMBL" id="SPC80119.1"/>
    </source>
</evidence>
<dbReference type="InterPro" id="IPR050325">
    <property type="entry name" value="Prot/Nucl_acid_deglycase"/>
</dbReference>
<protein>
    <recommendedName>
        <fullName evidence="4">DJ-1/PfpI domain-containing protein</fullName>
    </recommendedName>
</protein>
<dbReference type="GO" id="GO:1903189">
    <property type="term" value="P:glyoxal metabolic process"/>
    <property type="evidence" value="ECO:0007669"/>
    <property type="project" value="TreeGrafter"/>
</dbReference>
<sequence>MESLSSILSPKPLSFSSHKLSPMAASATISSLSFASMPSQQQRTSTPKRTSKPTKTLSPKIPTSTITTTTFPPKKVLVPIGFGTEEMEAVIIVHVLRRAGADVTVASVEPQLEIAASGGTKLVADTSISTCSDEVFDLVALPGGMPGSARLRDCKVLQKIMSKQAEEKRLYGAICAAPAVALLPWGLLKKKQTTCHPAFMDKLPTFWAVKSDIQVSGELTTSRGPGTTFEFALSLVEQLFGESITKEVGQLLLMSTADDNPRKEEFNKVEWSVDHTPRVLIPLATGSEAIEVVTIADILRRAKVDVIIASVEKSVQILASQGTKIVADLLIGDAAESIYDLIILPGGTAGAERLHKSKILKKLLKEQNSAGRIYGAVCSSPAVLQRQGLLKDKRATAHPSVINLLTNEAVNGAKVVIDGKLITCRGLATVTDFALAIVGKLFGYGRARSVAEGLVFEYPRS</sequence>